<dbReference type="PROSITE" id="PS51257">
    <property type="entry name" value="PROKAR_LIPOPROTEIN"/>
    <property type="match status" value="1"/>
</dbReference>
<feature type="signal peptide" evidence="1">
    <location>
        <begin position="1"/>
        <end position="20"/>
    </location>
</feature>
<dbReference type="AlphaFoldDB" id="A0A5C5UMZ6"/>
<proteinExistence type="predicted"/>
<protein>
    <submittedName>
        <fullName evidence="3">DUF4439 domain-containing protein</fullName>
    </submittedName>
</protein>
<sequence length="274" mass="29588">MKRPAFITLIVALLTACSFGANVTANEPLSNVYRSAAHDAEATHLDNVTDVRKRHKADLETEIYRLCGTLQDGSTPPNCTLPTIDAAANDERDSAKVLADAMHTIEADINNVPHESVIILARHYAELATLALTSPELPKEAELTTPHDVERLRAGIDHEYANAYALEVAAARDNAGTEAKLEETVEQHRKNAQDLSKLVQDGVPAPAPGYVIDDPIADPTGFAAALEQDSVAFWLAETSAAETDAWRLICLRAAAAAALRATMFNPNTEYLHNS</sequence>
<keyword evidence="1" id="KW-0732">Signal</keyword>
<evidence type="ECO:0000256" key="1">
    <source>
        <dbReference type="SAM" id="SignalP"/>
    </source>
</evidence>
<dbReference type="Gene3D" id="1.20.1260.10">
    <property type="match status" value="1"/>
</dbReference>
<comment type="caution">
    <text evidence="3">The sequence shown here is derived from an EMBL/GenBank/DDBJ whole genome shotgun (WGS) entry which is preliminary data.</text>
</comment>
<organism evidence="3 4">
    <name type="scientific">Corynebacterium canis</name>
    <dbReference type="NCBI Taxonomy" id="679663"/>
    <lineage>
        <taxon>Bacteria</taxon>
        <taxon>Bacillati</taxon>
        <taxon>Actinomycetota</taxon>
        <taxon>Actinomycetes</taxon>
        <taxon>Mycobacteriales</taxon>
        <taxon>Corynebacteriaceae</taxon>
        <taxon>Corynebacterium</taxon>
    </lineage>
</organism>
<accession>A0A5C5UMZ6</accession>
<dbReference type="InterPro" id="IPR012347">
    <property type="entry name" value="Ferritin-like"/>
</dbReference>
<dbReference type="Proteomes" id="UP000320791">
    <property type="component" value="Unassembled WGS sequence"/>
</dbReference>
<reference evidence="3 4" key="1">
    <citation type="submission" date="2019-08" db="EMBL/GenBank/DDBJ databases">
        <authorList>
            <person name="Lei W."/>
        </authorList>
    </citation>
    <scope>NUCLEOTIDE SEQUENCE [LARGE SCALE GENOMIC DNA]</scope>
    <source>
        <strain evidence="3 4">CCUG 58627</strain>
    </source>
</reference>
<evidence type="ECO:0000259" key="2">
    <source>
        <dbReference type="Pfam" id="PF14530"/>
    </source>
</evidence>
<dbReference type="EMBL" id="VOHM01000005">
    <property type="protein sequence ID" value="TWT26943.1"/>
    <property type="molecule type" value="Genomic_DNA"/>
</dbReference>
<evidence type="ECO:0000313" key="4">
    <source>
        <dbReference type="Proteomes" id="UP000320791"/>
    </source>
</evidence>
<dbReference type="SUPFAM" id="SSF47240">
    <property type="entry name" value="Ferritin-like"/>
    <property type="match status" value="1"/>
</dbReference>
<keyword evidence="4" id="KW-1185">Reference proteome</keyword>
<dbReference type="Pfam" id="PF14530">
    <property type="entry name" value="DUF4439"/>
    <property type="match status" value="1"/>
</dbReference>
<dbReference type="RefSeq" id="WP_146323761.1">
    <property type="nucleotide sequence ID" value="NZ_BAABLR010000015.1"/>
</dbReference>
<evidence type="ECO:0000313" key="3">
    <source>
        <dbReference type="EMBL" id="TWT26943.1"/>
    </source>
</evidence>
<dbReference type="InterPro" id="IPR009078">
    <property type="entry name" value="Ferritin-like_SF"/>
</dbReference>
<dbReference type="InterPro" id="IPR029447">
    <property type="entry name" value="DUF4439"/>
</dbReference>
<gene>
    <name evidence="3" type="ORF">FRX94_03635</name>
</gene>
<feature type="chain" id="PRO_5022983016" evidence="1">
    <location>
        <begin position="21"/>
        <end position="274"/>
    </location>
</feature>
<dbReference type="OrthoDB" id="4407712at2"/>
<name>A0A5C5UMZ6_9CORY</name>
<feature type="domain" description="DUF4439" evidence="2">
    <location>
        <begin position="154"/>
        <end position="267"/>
    </location>
</feature>